<feature type="domain" description="C2H2-type" evidence="8">
    <location>
        <begin position="38"/>
        <end position="65"/>
    </location>
</feature>
<dbReference type="InterPro" id="IPR036236">
    <property type="entry name" value="Znf_C2H2_sf"/>
</dbReference>
<sequence length="359" mass="41923">MSLLDDSRDDREYGDGEFTETIEYDAPYEEIIAPMAVHQCNVCNKIFMSFKGLQQHSVIHTDTKPFVCDVCGRGFRFKSNMFEHRTVHTGYTPHLCPFCGKQFRLKGNMKKHMRVHVTNKEELEAAYRPYSSNRRSSAIIPDNALVIRGSPSPFFGQEKRRSVSKLQLGKDASRWVSMICKNELLPIASQSEKLLRSNMRMVVNQTFDSLMNDAKIMEFERMSSYTYRSIVPTILFNGPMEVSEKYPQTITDPPPCFTVGHCWRLRRLIGLAKKRIVTLFEEQLVSREDLNSAKDVEEVLEVLADEYDRLYSQVNTLEQYDRKWSKIIKKNPEEDDVKREYEIRRLEKSNRMDRHGSFP</sequence>
<evidence type="ECO:0000256" key="5">
    <source>
        <dbReference type="ARBA" id="ARBA00022833"/>
    </source>
</evidence>
<dbReference type="SMART" id="SM00355">
    <property type="entry name" value="ZnF_C2H2"/>
    <property type="match status" value="3"/>
</dbReference>
<feature type="domain" description="C2H2-type" evidence="8">
    <location>
        <begin position="94"/>
        <end position="121"/>
    </location>
</feature>
<dbReference type="PANTHER" id="PTHR24394">
    <property type="entry name" value="ZINC FINGER PROTEIN"/>
    <property type="match status" value="1"/>
</dbReference>
<name>A0A8R1HQ75_CAEJA</name>
<dbReference type="Gene3D" id="3.30.160.60">
    <property type="entry name" value="Classic Zinc Finger"/>
    <property type="match status" value="3"/>
</dbReference>
<evidence type="ECO:0000313" key="10">
    <source>
        <dbReference type="Proteomes" id="UP000005237"/>
    </source>
</evidence>
<keyword evidence="4 7" id="KW-0863">Zinc-finger</keyword>
<evidence type="ECO:0000256" key="3">
    <source>
        <dbReference type="ARBA" id="ARBA00022737"/>
    </source>
</evidence>
<dbReference type="GO" id="GO:0000981">
    <property type="term" value="F:DNA-binding transcription factor activity, RNA polymerase II-specific"/>
    <property type="evidence" value="ECO:0007669"/>
    <property type="project" value="TreeGrafter"/>
</dbReference>
<evidence type="ECO:0000259" key="8">
    <source>
        <dbReference type="PROSITE" id="PS50157"/>
    </source>
</evidence>
<evidence type="ECO:0000256" key="6">
    <source>
        <dbReference type="ARBA" id="ARBA00023242"/>
    </source>
</evidence>
<keyword evidence="2" id="KW-0479">Metal-binding</keyword>
<dbReference type="PROSITE" id="PS50157">
    <property type="entry name" value="ZINC_FINGER_C2H2_2"/>
    <property type="match status" value="3"/>
</dbReference>
<keyword evidence="5" id="KW-0862">Zinc</keyword>
<dbReference type="SUPFAM" id="SSF57667">
    <property type="entry name" value="beta-beta-alpha zinc fingers"/>
    <property type="match status" value="2"/>
</dbReference>
<feature type="domain" description="C2H2-type" evidence="8">
    <location>
        <begin position="66"/>
        <end position="93"/>
    </location>
</feature>
<protein>
    <recommendedName>
        <fullName evidence="8">C2H2-type domain-containing protein</fullName>
    </recommendedName>
</protein>
<evidence type="ECO:0000256" key="4">
    <source>
        <dbReference type="ARBA" id="ARBA00022771"/>
    </source>
</evidence>
<evidence type="ECO:0000256" key="1">
    <source>
        <dbReference type="ARBA" id="ARBA00004123"/>
    </source>
</evidence>
<organism evidence="9 10">
    <name type="scientific">Caenorhabditis japonica</name>
    <dbReference type="NCBI Taxonomy" id="281687"/>
    <lineage>
        <taxon>Eukaryota</taxon>
        <taxon>Metazoa</taxon>
        <taxon>Ecdysozoa</taxon>
        <taxon>Nematoda</taxon>
        <taxon>Chromadorea</taxon>
        <taxon>Rhabditida</taxon>
        <taxon>Rhabditina</taxon>
        <taxon>Rhabditomorpha</taxon>
        <taxon>Rhabditoidea</taxon>
        <taxon>Rhabditidae</taxon>
        <taxon>Peloderinae</taxon>
        <taxon>Caenorhabditis</taxon>
    </lineage>
</organism>
<dbReference type="Pfam" id="PF00096">
    <property type="entry name" value="zf-C2H2"/>
    <property type="match status" value="2"/>
</dbReference>
<keyword evidence="3" id="KW-0677">Repeat</keyword>
<proteinExistence type="predicted"/>
<keyword evidence="6" id="KW-0539">Nucleus</keyword>
<evidence type="ECO:0000256" key="7">
    <source>
        <dbReference type="PROSITE-ProRule" id="PRU00042"/>
    </source>
</evidence>
<comment type="subcellular location">
    <subcellularLocation>
        <location evidence="1">Nucleus</location>
    </subcellularLocation>
</comment>
<evidence type="ECO:0000313" key="9">
    <source>
        <dbReference type="EnsemblMetazoa" id="CJA05504d.1"/>
    </source>
</evidence>
<dbReference type="FunFam" id="3.30.160.60:FF:001840">
    <property type="entry name" value="Paternally-expressed gene 3 protein"/>
    <property type="match status" value="1"/>
</dbReference>
<dbReference type="FunFam" id="3.30.160.60:FF:000065">
    <property type="entry name" value="B-cell CLL/lymphoma 6, member B"/>
    <property type="match status" value="1"/>
</dbReference>
<dbReference type="GO" id="GO:0008270">
    <property type="term" value="F:zinc ion binding"/>
    <property type="evidence" value="ECO:0007669"/>
    <property type="project" value="UniProtKB-KW"/>
</dbReference>
<dbReference type="Proteomes" id="UP000005237">
    <property type="component" value="Unassembled WGS sequence"/>
</dbReference>
<dbReference type="PROSITE" id="PS00028">
    <property type="entry name" value="ZINC_FINGER_C2H2_1"/>
    <property type="match status" value="3"/>
</dbReference>
<accession>A0A8R1HQ75</accession>
<dbReference type="AlphaFoldDB" id="A0A8R1HQ75"/>
<reference evidence="10" key="1">
    <citation type="submission" date="2010-08" db="EMBL/GenBank/DDBJ databases">
        <authorList>
            <consortium name="Caenorhabditis japonica Sequencing Consortium"/>
            <person name="Wilson R.K."/>
        </authorList>
    </citation>
    <scope>NUCLEOTIDE SEQUENCE [LARGE SCALE GENOMIC DNA]</scope>
    <source>
        <strain evidence="10">DF5081</strain>
    </source>
</reference>
<keyword evidence="10" id="KW-1185">Reference proteome</keyword>
<dbReference type="GO" id="GO:0005634">
    <property type="term" value="C:nucleus"/>
    <property type="evidence" value="ECO:0007669"/>
    <property type="project" value="UniProtKB-SubCell"/>
</dbReference>
<dbReference type="PANTHER" id="PTHR24394:SF29">
    <property type="entry name" value="MYONEURIN"/>
    <property type="match status" value="1"/>
</dbReference>
<dbReference type="EnsemblMetazoa" id="CJA05504d.1">
    <property type="protein sequence ID" value="CJA05504d.1"/>
    <property type="gene ID" value="WBGene00124708"/>
</dbReference>
<evidence type="ECO:0000256" key="2">
    <source>
        <dbReference type="ARBA" id="ARBA00022723"/>
    </source>
</evidence>
<dbReference type="InterPro" id="IPR013087">
    <property type="entry name" value="Znf_C2H2_type"/>
</dbReference>
<reference evidence="9" key="2">
    <citation type="submission" date="2022-06" db="UniProtKB">
        <authorList>
            <consortium name="EnsemblMetazoa"/>
        </authorList>
    </citation>
    <scope>IDENTIFICATION</scope>
    <source>
        <strain evidence="9">DF5081</strain>
    </source>
</reference>